<evidence type="ECO:0000256" key="1">
    <source>
        <dbReference type="ARBA" id="ARBA00005446"/>
    </source>
</evidence>
<reference evidence="8 9" key="1">
    <citation type="journal article" date="2016" name="Mol. Biol. Evol.">
        <title>Comparative Genomics of Early-Diverging Mushroom-Forming Fungi Provides Insights into the Origins of Lignocellulose Decay Capabilities.</title>
        <authorList>
            <person name="Nagy L.G."/>
            <person name="Riley R."/>
            <person name="Tritt A."/>
            <person name="Adam C."/>
            <person name="Daum C."/>
            <person name="Floudas D."/>
            <person name="Sun H."/>
            <person name="Yadav J.S."/>
            <person name="Pangilinan J."/>
            <person name="Larsson K.H."/>
            <person name="Matsuura K."/>
            <person name="Barry K."/>
            <person name="Labutti K."/>
            <person name="Kuo R."/>
            <person name="Ohm R.A."/>
            <person name="Bhattacharya S.S."/>
            <person name="Shirouzu T."/>
            <person name="Yoshinaga Y."/>
            <person name="Martin F.M."/>
            <person name="Grigoriev I.V."/>
            <person name="Hibbett D.S."/>
        </authorList>
    </citation>
    <scope>NUCLEOTIDE SEQUENCE [LARGE SCALE GENOMIC DNA]</scope>
    <source>
        <strain evidence="8 9">CBS 109695</strain>
    </source>
</reference>
<protein>
    <recommendedName>
        <fullName evidence="5">DNA 3'-5' helicase</fullName>
        <ecNumber evidence="5">5.6.2.4</ecNumber>
    </recommendedName>
</protein>
<evidence type="ECO:0000313" key="9">
    <source>
        <dbReference type="Proteomes" id="UP000076532"/>
    </source>
</evidence>
<comment type="similarity">
    <text evidence="1">Belongs to the helicase family. RecQ subfamily.</text>
</comment>
<dbReference type="GO" id="GO:0043138">
    <property type="term" value="F:3'-5' DNA helicase activity"/>
    <property type="evidence" value="ECO:0007669"/>
    <property type="project" value="UniProtKB-EC"/>
</dbReference>
<dbReference type="Proteomes" id="UP000076532">
    <property type="component" value="Unassembled WGS sequence"/>
</dbReference>
<dbReference type="SMART" id="SM00487">
    <property type="entry name" value="DEXDc"/>
    <property type="match status" value="1"/>
</dbReference>
<keyword evidence="3" id="KW-0067">ATP-binding</keyword>
<keyword evidence="8" id="KW-0378">Hydrolase</keyword>
<feature type="non-terminal residue" evidence="8">
    <location>
        <position position="1"/>
    </location>
</feature>
<feature type="non-terminal residue" evidence="8">
    <location>
        <position position="362"/>
    </location>
</feature>
<comment type="catalytic activity">
    <reaction evidence="4">
        <text>Couples ATP hydrolysis with the unwinding of duplex DNA by translocating in the 3'-5' direction.</text>
        <dbReference type="EC" id="5.6.2.4"/>
    </reaction>
</comment>
<gene>
    <name evidence="8" type="ORF">FIBSPDRAFT_709827</name>
</gene>
<feature type="domain" description="Helicase ATP-binding" evidence="6">
    <location>
        <begin position="22"/>
        <end position="197"/>
    </location>
</feature>
<dbReference type="STRING" id="436010.A0A166C5I9"/>
<keyword evidence="2" id="KW-0547">Nucleotide-binding</keyword>
<dbReference type="GO" id="GO:0005524">
    <property type="term" value="F:ATP binding"/>
    <property type="evidence" value="ECO:0007669"/>
    <property type="project" value="UniProtKB-KW"/>
</dbReference>
<dbReference type="PROSITE" id="PS51192">
    <property type="entry name" value="HELICASE_ATP_BIND_1"/>
    <property type="match status" value="1"/>
</dbReference>
<dbReference type="PANTHER" id="PTHR13710:SF120">
    <property type="entry name" value="BIFUNCTIONAL 3'-5' EXONUCLEASE_ATP-DEPENDENT HELICASE WRN"/>
    <property type="match status" value="1"/>
</dbReference>
<dbReference type="GO" id="GO:0005634">
    <property type="term" value="C:nucleus"/>
    <property type="evidence" value="ECO:0007669"/>
    <property type="project" value="TreeGrafter"/>
</dbReference>
<evidence type="ECO:0000313" key="8">
    <source>
        <dbReference type="EMBL" id="KZP13314.1"/>
    </source>
</evidence>
<evidence type="ECO:0000259" key="7">
    <source>
        <dbReference type="PROSITE" id="PS51194"/>
    </source>
</evidence>
<dbReference type="PROSITE" id="PS51194">
    <property type="entry name" value="HELICASE_CTER"/>
    <property type="match status" value="1"/>
</dbReference>
<sequence length="362" mass="40725">IRDLVKRKFSGKRACWYQIRTALGLHKKKDVVGTARTGAGKTLSFWIALSMALEEGLDKLIIVVTPLNLLGKQNVDALKAANLTAISITAENNNEQTFKAPAGKYRVIVVGPEILMQTDGGFSKLWKKPSFTSKILHFVFDEGHCISQWGSFRLEYLHIGMLRLLIPDTIPFYVASATLPAPVLLDITEILRLRLDQTEYITQSNDRPDIHLVVRGIKFALHTFQDLAFLLPENYIEGLTPPPPKFLVFFDNTKVAEAAVRVLRMRLPPALRDKIKYFHAGMTQTYREEEYESLKGGVTWGLFVTAAFGMGMDLPDVDIVVQWKATCNMCDLWQRFGRAARAPGMEATGILFVEKAHLDDAR</sequence>
<dbReference type="InterPro" id="IPR014001">
    <property type="entry name" value="Helicase_ATP-bd"/>
</dbReference>
<evidence type="ECO:0000256" key="4">
    <source>
        <dbReference type="ARBA" id="ARBA00034617"/>
    </source>
</evidence>
<evidence type="ECO:0000256" key="3">
    <source>
        <dbReference type="ARBA" id="ARBA00022840"/>
    </source>
</evidence>
<dbReference type="PANTHER" id="PTHR13710">
    <property type="entry name" value="DNA HELICASE RECQ FAMILY MEMBER"/>
    <property type="match status" value="1"/>
</dbReference>
<dbReference type="GO" id="GO:0016787">
    <property type="term" value="F:hydrolase activity"/>
    <property type="evidence" value="ECO:0007669"/>
    <property type="project" value="UniProtKB-KW"/>
</dbReference>
<dbReference type="SMART" id="SM00490">
    <property type="entry name" value="HELICc"/>
    <property type="match status" value="1"/>
</dbReference>
<dbReference type="SUPFAM" id="SSF52540">
    <property type="entry name" value="P-loop containing nucleoside triphosphate hydrolases"/>
    <property type="match status" value="1"/>
</dbReference>
<keyword evidence="9" id="KW-1185">Reference proteome</keyword>
<dbReference type="InterPro" id="IPR011545">
    <property type="entry name" value="DEAD/DEAH_box_helicase_dom"/>
</dbReference>
<dbReference type="GO" id="GO:0009378">
    <property type="term" value="F:four-way junction helicase activity"/>
    <property type="evidence" value="ECO:0007669"/>
    <property type="project" value="TreeGrafter"/>
</dbReference>
<dbReference type="EC" id="5.6.2.4" evidence="5"/>
<dbReference type="AlphaFoldDB" id="A0A166C5I9"/>
<dbReference type="InterPro" id="IPR001650">
    <property type="entry name" value="Helicase_C-like"/>
</dbReference>
<evidence type="ECO:0000259" key="6">
    <source>
        <dbReference type="PROSITE" id="PS51192"/>
    </source>
</evidence>
<dbReference type="OrthoDB" id="10261556at2759"/>
<dbReference type="InterPro" id="IPR027417">
    <property type="entry name" value="P-loop_NTPase"/>
</dbReference>
<dbReference type="GO" id="GO:0000724">
    <property type="term" value="P:double-strand break repair via homologous recombination"/>
    <property type="evidence" value="ECO:0007669"/>
    <property type="project" value="TreeGrafter"/>
</dbReference>
<evidence type="ECO:0000256" key="5">
    <source>
        <dbReference type="ARBA" id="ARBA00034808"/>
    </source>
</evidence>
<accession>A0A166C5I9</accession>
<dbReference type="GO" id="GO:0005694">
    <property type="term" value="C:chromosome"/>
    <property type="evidence" value="ECO:0007669"/>
    <property type="project" value="TreeGrafter"/>
</dbReference>
<dbReference type="Pfam" id="PF00270">
    <property type="entry name" value="DEAD"/>
    <property type="match status" value="1"/>
</dbReference>
<dbReference type="GO" id="GO:0005737">
    <property type="term" value="C:cytoplasm"/>
    <property type="evidence" value="ECO:0007669"/>
    <property type="project" value="TreeGrafter"/>
</dbReference>
<dbReference type="EMBL" id="KV417635">
    <property type="protein sequence ID" value="KZP13314.1"/>
    <property type="molecule type" value="Genomic_DNA"/>
</dbReference>
<dbReference type="Gene3D" id="3.40.50.300">
    <property type="entry name" value="P-loop containing nucleotide triphosphate hydrolases"/>
    <property type="match status" value="2"/>
</dbReference>
<proteinExistence type="inferred from homology"/>
<evidence type="ECO:0000256" key="2">
    <source>
        <dbReference type="ARBA" id="ARBA00022741"/>
    </source>
</evidence>
<name>A0A166C5I9_9AGAM</name>
<dbReference type="GO" id="GO:0003676">
    <property type="term" value="F:nucleic acid binding"/>
    <property type="evidence" value="ECO:0007669"/>
    <property type="project" value="InterPro"/>
</dbReference>
<dbReference type="Pfam" id="PF00271">
    <property type="entry name" value="Helicase_C"/>
    <property type="match status" value="1"/>
</dbReference>
<feature type="domain" description="Helicase C-terminal" evidence="7">
    <location>
        <begin position="223"/>
        <end position="362"/>
    </location>
</feature>
<organism evidence="8 9">
    <name type="scientific">Athelia psychrophila</name>
    <dbReference type="NCBI Taxonomy" id="1759441"/>
    <lineage>
        <taxon>Eukaryota</taxon>
        <taxon>Fungi</taxon>
        <taxon>Dikarya</taxon>
        <taxon>Basidiomycota</taxon>
        <taxon>Agaricomycotina</taxon>
        <taxon>Agaricomycetes</taxon>
        <taxon>Agaricomycetidae</taxon>
        <taxon>Atheliales</taxon>
        <taxon>Atheliaceae</taxon>
        <taxon>Athelia</taxon>
    </lineage>
</organism>